<organism evidence="1 2">
    <name type="scientific">Pluteus cervinus</name>
    <dbReference type="NCBI Taxonomy" id="181527"/>
    <lineage>
        <taxon>Eukaryota</taxon>
        <taxon>Fungi</taxon>
        <taxon>Dikarya</taxon>
        <taxon>Basidiomycota</taxon>
        <taxon>Agaricomycotina</taxon>
        <taxon>Agaricomycetes</taxon>
        <taxon>Agaricomycetidae</taxon>
        <taxon>Agaricales</taxon>
        <taxon>Pluteineae</taxon>
        <taxon>Pluteaceae</taxon>
        <taxon>Pluteus</taxon>
    </lineage>
</organism>
<dbReference type="EMBL" id="ML208370">
    <property type="protein sequence ID" value="TFK67668.1"/>
    <property type="molecule type" value="Genomic_DNA"/>
</dbReference>
<evidence type="ECO:0000313" key="1">
    <source>
        <dbReference type="EMBL" id="TFK67668.1"/>
    </source>
</evidence>
<sequence>MQRARYTFNSVQISFSRQILRPHPYVFDTVEYRRNTIECQYGQSVGGSPYVPHGMEFAYDAPQPVQQAEPVIGALPNVDHQPERCVAASGQTCYCYYCIEEFLATAEDQVGNPDQYLLEHAHQHGNVGINTNVTNPVGYYDEVVDPNAPNLYHSYDVDTFPGGAPALGGHYLEMPDHSVYDDHTYATNPQLQVAEDNHVNFAQAQPQASLPMSVSGSSVYDQTSSMTLPTLPPSAPLTYENLQALERSYIQPQGAAYRFGEDSTVANPQSAETIGHPTKVSVVDPTYVTKANLRVSNSHDYHGELDKMQRKKRRFSPDYEGGGELGASPRRTKKAKMPMNAA</sequence>
<keyword evidence="2" id="KW-1185">Reference proteome</keyword>
<proteinExistence type="predicted"/>
<name>A0ACD3AP07_9AGAR</name>
<accession>A0ACD3AP07</accession>
<dbReference type="Proteomes" id="UP000308600">
    <property type="component" value="Unassembled WGS sequence"/>
</dbReference>
<reference evidence="1 2" key="1">
    <citation type="journal article" date="2019" name="Nat. Ecol. Evol.">
        <title>Megaphylogeny resolves global patterns of mushroom evolution.</title>
        <authorList>
            <person name="Varga T."/>
            <person name="Krizsan K."/>
            <person name="Foldi C."/>
            <person name="Dima B."/>
            <person name="Sanchez-Garcia M."/>
            <person name="Sanchez-Ramirez S."/>
            <person name="Szollosi G.J."/>
            <person name="Szarkandi J.G."/>
            <person name="Papp V."/>
            <person name="Albert L."/>
            <person name="Andreopoulos W."/>
            <person name="Angelini C."/>
            <person name="Antonin V."/>
            <person name="Barry K.W."/>
            <person name="Bougher N.L."/>
            <person name="Buchanan P."/>
            <person name="Buyck B."/>
            <person name="Bense V."/>
            <person name="Catcheside P."/>
            <person name="Chovatia M."/>
            <person name="Cooper J."/>
            <person name="Damon W."/>
            <person name="Desjardin D."/>
            <person name="Finy P."/>
            <person name="Geml J."/>
            <person name="Haridas S."/>
            <person name="Hughes K."/>
            <person name="Justo A."/>
            <person name="Karasinski D."/>
            <person name="Kautmanova I."/>
            <person name="Kiss B."/>
            <person name="Kocsube S."/>
            <person name="Kotiranta H."/>
            <person name="LaButti K.M."/>
            <person name="Lechner B.E."/>
            <person name="Liimatainen K."/>
            <person name="Lipzen A."/>
            <person name="Lukacs Z."/>
            <person name="Mihaltcheva S."/>
            <person name="Morgado L.N."/>
            <person name="Niskanen T."/>
            <person name="Noordeloos M.E."/>
            <person name="Ohm R.A."/>
            <person name="Ortiz-Santana B."/>
            <person name="Ovrebo C."/>
            <person name="Racz N."/>
            <person name="Riley R."/>
            <person name="Savchenko A."/>
            <person name="Shiryaev A."/>
            <person name="Soop K."/>
            <person name="Spirin V."/>
            <person name="Szebenyi C."/>
            <person name="Tomsovsky M."/>
            <person name="Tulloss R.E."/>
            <person name="Uehling J."/>
            <person name="Grigoriev I.V."/>
            <person name="Vagvolgyi C."/>
            <person name="Papp T."/>
            <person name="Martin F.M."/>
            <person name="Miettinen O."/>
            <person name="Hibbett D.S."/>
            <person name="Nagy L.G."/>
        </authorList>
    </citation>
    <scope>NUCLEOTIDE SEQUENCE [LARGE SCALE GENOMIC DNA]</scope>
    <source>
        <strain evidence="1 2">NL-1719</strain>
    </source>
</reference>
<gene>
    <name evidence="1" type="ORF">BDN72DRAFT_898767</name>
</gene>
<protein>
    <submittedName>
        <fullName evidence="1">Uncharacterized protein</fullName>
    </submittedName>
</protein>
<evidence type="ECO:0000313" key="2">
    <source>
        <dbReference type="Proteomes" id="UP000308600"/>
    </source>
</evidence>